<organism evidence="5 6">
    <name type="scientific">Alginatibacterium sediminis</name>
    <dbReference type="NCBI Taxonomy" id="2164068"/>
    <lineage>
        <taxon>Bacteria</taxon>
        <taxon>Pseudomonadati</taxon>
        <taxon>Pseudomonadota</taxon>
        <taxon>Gammaproteobacteria</taxon>
        <taxon>Alteromonadales</taxon>
        <taxon>Alteromonadaceae</taxon>
        <taxon>Alginatibacterium</taxon>
    </lineage>
</organism>
<dbReference type="GO" id="GO:0016628">
    <property type="term" value="F:oxidoreductase activity, acting on the CH-CH group of donors, NAD or NADP as acceptor"/>
    <property type="evidence" value="ECO:0007669"/>
    <property type="project" value="UniProtKB-ARBA"/>
</dbReference>
<dbReference type="Proteomes" id="UP000286482">
    <property type="component" value="Unassembled WGS sequence"/>
</dbReference>
<dbReference type="RefSeq" id="WP_120355157.1">
    <property type="nucleotide sequence ID" value="NZ_RAQO01000006.1"/>
</dbReference>
<evidence type="ECO:0000256" key="1">
    <source>
        <dbReference type="ARBA" id="ARBA00001917"/>
    </source>
</evidence>
<accession>A0A420EB72</accession>
<protein>
    <submittedName>
        <fullName evidence="5">Alkene reductase</fullName>
    </submittedName>
</protein>
<name>A0A420EB72_9ALTE</name>
<dbReference type="PANTHER" id="PTHR22893">
    <property type="entry name" value="NADH OXIDOREDUCTASE-RELATED"/>
    <property type="match status" value="1"/>
</dbReference>
<dbReference type="GO" id="GO:0005829">
    <property type="term" value="C:cytosol"/>
    <property type="evidence" value="ECO:0007669"/>
    <property type="project" value="TreeGrafter"/>
</dbReference>
<feature type="domain" description="NADH:flavin oxidoreductase/NADH oxidase N-terminal" evidence="4">
    <location>
        <begin position="5"/>
        <end position="340"/>
    </location>
</feature>
<keyword evidence="6" id="KW-1185">Reference proteome</keyword>
<evidence type="ECO:0000259" key="4">
    <source>
        <dbReference type="Pfam" id="PF00724"/>
    </source>
</evidence>
<evidence type="ECO:0000256" key="2">
    <source>
        <dbReference type="ARBA" id="ARBA00005979"/>
    </source>
</evidence>
<proteinExistence type="inferred from homology"/>
<reference evidence="5 6" key="1">
    <citation type="submission" date="2018-09" db="EMBL/GenBank/DDBJ databases">
        <authorList>
            <person name="Wang Z."/>
        </authorList>
    </citation>
    <scope>NUCLEOTIDE SEQUENCE [LARGE SCALE GENOMIC DNA]</scope>
    <source>
        <strain evidence="5 6">ALS 81</strain>
    </source>
</reference>
<dbReference type="PANTHER" id="PTHR22893:SF91">
    <property type="entry name" value="NADPH DEHYDROGENASE 2-RELATED"/>
    <property type="match status" value="1"/>
</dbReference>
<dbReference type="InterPro" id="IPR045247">
    <property type="entry name" value="Oye-like"/>
</dbReference>
<dbReference type="Gene3D" id="3.20.20.70">
    <property type="entry name" value="Aldolase class I"/>
    <property type="match status" value="1"/>
</dbReference>
<dbReference type="OrthoDB" id="8523426at2"/>
<comment type="similarity">
    <text evidence="2">Belongs to the NADH:flavin oxidoreductase/NADH oxidase family.</text>
</comment>
<comment type="cofactor">
    <cofactor evidence="1">
        <name>FMN</name>
        <dbReference type="ChEBI" id="CHEBI:58210"/>
    </cofactor>
</comment>
<dbReference type="InterPro" id="IPR001155">
    <property type="entry name" value="OxRdtase_FMN_N"/>
</dbReference>
<dbReference type="AlphaFoldDB" id="A0A420EB72"/>
<evidence type="ECO:0000256" key="3">
    <source>
        <dbReference type="ARBA" id="ARBA00023002"/>
    </source>
</evidence>
<dbReference type="InterPro" id="IPR013785">
    <property type="entry name" value="Aldolase_TIM"/>
</dbReference>
<evidence type="ECO:0000313" key="5">
    <source>
        <dbReference type="EMBL" id="RKF17931.1"/>
    </source>
</evidence>
<keyword evidence="3" id="KW-0560">Oxidoreductase</keyword>
<dbReference type="GO" id="GO:0010181">
    <property type="term" value="F:FMN binding"/>
    <property type="evidence" value="ECO:0007669"/>
    <property type="project" value="InterPro"/>
</dbReference>
<dbReference type="SUPFAM" id="SSF51395">
    <property type="entry name" value="FMN-linked oxidoreductases"/>
    <property type="match status" value="1"/>
</dbReference>
<comment type="caution">
    <text evidence="5">The sequence shown here is derived from an EMBL/GenBank/DDBJ whole genome shotgun (WGS) entry which is preliminary data.</text>
</comment>
<sequence length="366" mass="39462">MKDALFQSIQLGKISLKNRIVMPPMTRSRASQPGNVANAMMAQYYAQRASAGLIVAEGTQISAMGQGYAWTPGIYSQEQIAGWKLTTDAVHAKGGTIFAQLWHVGRVTHPDNIGGQQAISSSAIKADGVKVFVDNGSDQPGFVEVTQPREMTKEDITQVIGEYRQAALNAIEAGFDGIELHAANGYLINQFIDSQANNRSDEYGGSIENRLRFLGEVVAAMAGAIGADRIGVRLAPFTSLNGTIDATPVETYTAAAALLNTLDVAYIHIAEVDWEDAPETPQSFKDAVRQVYQGVLIYAGRYDARKGAQAVEDGDTDMVGFGRPFVANPDLPARIKNDYPLAKHNPETLFGGTAEGLTDYPEFLTQ</sequence>
<gene>
    <name evidence="5" type="ORF">DBZ36_11825</name>
</gene>
<dbReference type="CDD" id="cd02933">
    <property type="entry name" value="OYE_like_FMN"/>
    <property type="match status" value="1"/>
</dbReference>
<dbReference type="EMBL" id="RAQO01000006">
    <property type="protein sequence ID" value="RKF17931.1"/>
    <property type="molecule type" value="Genomic_DNA"/>
</dbReference>
<evidence type="ECO:0000313" key="6">
    <source>
        <dbReference type="Proteomes" id="UP000286482"/>
    </source>
</evidence>
<dbReference type="Pfam" id="PF00724">
    <property type="entry name" value="Oxidored_FMN"/>
    <property type="match status" value="1"/>
</dbReference>
<dbReference type="FunFam" id="3.20.20.70:FF:000059">
    <property type="entry name" value="N-ethylmaleimide reductase, FMN-linked"/>
    <property type="match status" value="1"/>
</dbReference>